<evidence type="ECO:0000313" key="3">
    <source>
        <dbReference type="Proteomes" id="UP000543836"/>
    </source>
</evidence>
<reference evidence="2 3" key="1">
    <citation type="submission" date="2020-08" db="EMBL/GenBank/DDBJ databases">
        <title>Genomic Encyclopedia of Type Strains, Phase IV (KMG-V): Genome sequencing to study the core and pangenomes of soil and plant-associated prokaryotes.</title>
        <authorList>
            <person name="Whitman W."/>
        </authorList>
    </citation>
    <scope>NUCLEOTIDE SEQUENCE [LARGE SCALE GENOMIC DNA]</scope>
    <source>
        <strain evidence="2 3">SEMIA 492</strain>
    </source>
</reference>
<protein>
    <submittedName>
        <fullName evidence="2">1,2-phenylacetyl-CoA epoxidase catalytic subunit</fullName>
    </submittedName>
</protein>
<gene>
    <name evidence="2" type="ORF">GGE60_005820</name>
</gene>
<dbReference type="SUPFAM" id="SSF47240">
    <property type="entry name" value="Ferritin-like"/>
    <property type="match status" value="1"/>
</dbReference>
<feature type="compositionally biased region" description="Basic and acidic residues" evidence="1">
    <location>
        <begin position="117"/>
        <end position="136"/>
    </location>
</feature>
<organism evidence="2 3">
    <name type="scientific">Rhizobium leucaenae</name>
    <dbReference type="NCBI Taxonomy" id="29450"/>
    <lineage>
        <taxon>Bacteria</taxon>
        <taxon>Pseudomonadati</taxon>
        <taxon>Pseudomonadota</taxon>
        <taxon>Alphaproteobacteria</taxon>
        <taxon>Hyphomicrobiales</taxon>
        <taxon>Rhizobiaceae</taxon>
        <taxon>Rhizobium/Agrobacterium group</taxon>
        <taxon>Rhizobium</taxon>
    </lineage>
</organism>
<dbReference type="EMBL" id="JACIIG010000032">
    <property type="protein sequence ID" value="MBB4571655.1"/>
    <property type="molecule type" value="Genomic_DNA"/>
</dbReference>
<feature type="non-terminal residue" evidence="2">
    <location>
        <position position="136"/>
    </location>
</feature>
<evidence type="ECO:0000256" key="1">
    <source>
        <dbReference type="SAM" id="MobiDB-lite"/>
    </source>
</evidence>
<keyword evidence="3" id="KW-1185">Reference proteome</keyword>
<dbReference type="Proteomes" id="UP000543836">
    <property type="component" value="Unassembled WGS sequence"/>
</dbReference>
<evidence type="ECO:0000313" key="2">
    <source>
        <dbReference type="EMBL" id="MBB4571655.1"/>
    </source>
</evidence>
<feature type="compositionally biased region" description="Basic and acidic residues" evidence="1">
    <location>
        <begin position="101"/>
        <end position="110"/>
    </location>
</feature>
<dbReference type="InterPro" id="IPR012347">
    <property type="entry name" value="Ferritin-like"/>
</dbReference>
<sequence length="136" mass="14820">MSDTIPIEEYVAQGGVLSSPDNVTPRYRGELLRLMASFVDSELAGSAGFADVINDAPGIQERISAARIVLEKTDHAGQVLKVMETFGANGSRYAAHHPWSKRMESADSDVKPAANPIKDRPPFRFEAGHRSDQRPA</sequence>
<comment type="caution">
    <text evidence="2">The sequence shown here is derived from an EMBL/GenBank/DDBJ whole genome shotgun (WGS) entry which is preliminary data.</text>
</comment>
<feature type="region of interest" description="Disordered" evidence="1">
    <location>
        <begin position="97"/>
        <end position="136"/>
    </location>
</feature>
<dbReference type="Gene3D" id="1.20.1260.10">
    <property type="match status" value="1"/>
</dbReference>
<accession>A0A7W6ZZV2</accession>
<name>A0A7W6ZZV2_9HYPH</name>
<dbReference type="AlphaFoldDB" id="A0A7W6ZZV2"/>
<proteinExistence type="predicted"/>
<dbReference type="InterPro" id="IPR009078">
    <property type="entry name" value="Ferritin-like_SF"/>
</dbReference>